<dbReference type="RefSeq" id="WP_054359243.1">
    <property type="nucleotide sequence ID" value="NZ_JAPCYQ010000001.1"/>
</dbReference>
<comment type="caution">
    <text evidence="2">The sequence shown here is derived from an EMBL/GenBank/DDBJ whole genome shotgun (WGS) entry which is preliminary data.</text>
</comment>
<dbReference type="InterPro" id="IPR013619">
    <property type="entry name" value="DUF1737"/>
</dbReference>
<dbReference type="OrthoDB" id="9809803at2"/>
<dbReference type="Proteomes" id="UP000048984">
    <property type="component" value="Unassembled WGS sequence"/>
</dbReference>
<organism evidence="2 3">
    <name type="scientific">Prosthecodimorpha hirschii</name>
    <dbReference type="NCBI Taxonomy" id="665126"/>
    <lineage>
        <taxon>Bacteria</taxon>
        <taxon>Pseudomonadati</taxon>
        <taxon>Pseudomonadota</taxon>
        <taxon>Alphaproteobacteria</taxon>
        <taxon>Hyphomicrobiales</taxon>
        <taxon>Ancalomicrobiaceae</taxon>
        <taxon>Prosthecodimorpha</taxon>
    </lineage>
</organism>
<dbReference type="EMBL" id="LJYW01000001">
    <property type="protein sequence ID" value="KPL53080.1"/>
    <property type="molecule type" value="Genomic_DNA"/>
</dbReference>
<keyword evidence="3" id="KW-1185">Reference proteome</keyword>
<evidence type="ECO:0000313" key="3">
    <source>
        <dbReference type="Proteomes" id="UP000048984"/>
    </source>
</evidence>
<dbReference type="AlphaFoldDB" id="A0A0P6WEP9"/>
<gene>
    <name evidence="2" type="ORF">ABB55_13355</name>
</gene>
<dbReference type="Pfam" id="PF08410">
    <property type="entry name" value="DUF1737"/>
    <property type="match status" value="1"/>
</dbReference>
<protein>
    <recommendedName>
        <fullName evidence="1">DUF1737 domain-containing protein</fullName>
    </recommendedName>
</protein>
<reference evidence="2 3" key="1">
    <citation type="submission" date="2015-09" db="EMBL/GenBank/DDBJ databases">
        <authorList>
            <person name="Jackson K.R."/>
            <person name="Lunt B.L."/>
            <person name="Fisher J.N.B."/>
            <person name="Gardner A.V."/>
            <person name="Bailey M.E."/>
            <person name="Deus L.M."/>
            <person name="Earl A.S."/>
            <person name="Gibby P.D."/>
            <person name="Hartmann K.A."/>
            <person name="Liu J.E."/>
            <person name="Manci A.M."/>
            <person name="Nielsen D.A."/>
            <person name="Solomon M.B."/>
            <person name="Breakwell D.P."/>
            <person name="Burnett S.H."/>
            <person name="Grose J.H."/>
        </authorList>
    </citation>
    <scope>NUCLEOTIDE SEQUENCE [LARGE SCALE GENOMIC DNA]</scope>
    <source>
        <strain evidence="2 3">16</strain>
    </source>
</reference>
<accession>A0A0P6WEP9</accession>
<evidence type="ECO:0000259" key="1">
    <source>
        <dbReference type="Pfam" id="PF08410"/>
    </source>
</evidence>
<feature type="domain" description="DUF1737" evidence="1">
    <location>
        <begin position="1"/>
        <end position="53"/>
    </location>
</feature>
<sequence length="68" mass="7545">MKLYRYLTGPDDAAFCKRVTAALNRGWQLAGDPTLTYDSVKGRVICGQAIVKDVPDVDYSDDIVLSDY</sequence>
<evidence type="ECO:0000313" key="2">
    <source>
        <dbReference type="EMBL" id="KPL53080.1"/>
    </source>
</evidence>
<dbReference type="STRING" id="665126.ABB55_13355"/>
<proteinExistence type="predicted"/>
<name>A0A0P6WEP9_9HYPH</name>
<reference evidence="2 3" key="2">
    <citation type="submission" date="2015-10" db="EMBL/GenBank/DDBJ databases">
        <title>Draft Genome Sequence of Prosthecomicrobium hirschii ATCC 27832.</title>
        <authorList>
            <person name="Daniel J."/>
            <person name="Givan S.A."/>
            <person name="Brun Y.V."/>
            <person name="Brown P.J."/>
        </authorList>
    </citation>
    <scope>NUCLEOTIDE SEQUENCE [LARGE SCALE GENOMIC DNA]</scope>
    <source>
        <strain evidence="2 3">16</strain>
    </source>
</reference>